<protein>
    <submittedName>
        <fullName evidence="2">Aminoglycoside phosphotransferase</fullName>
    </submittedName>
</protein>
<keyword evidence="2" id="KW-0808">Transferase</keyword>
<sequence>MSIIEDIKTQSTDNLVSIAEQFALQGEVTSVQAFGSGNINDTFLVNINSLENQNFVLQRINTQVFRQPQLIMHNMCIFTEHIRKRLEQKPLNRRWEVPSVLLTKNAQDHWRDADGSFWRAISFIAGSQSFDTMGDRSQAPEVGYALGMFHNLISDLPPEKLADTLEGFHITPRYLQHYNEVLPKTTVKRTPEVNYCLQFVSDRQLFASTLEDAKAAGKLPLRLMHGDPKINNVMFDTATGLAVSVIDLDTVKPGLVHYDIGDCLRSGCNPVGEETEDWESVTFDTETCQGILQGYLAVAKAFMTENDYAYIYDAIRLIAFELGLRFFADYLAGNVYFKVKHPEHNLARALVQFALTKSIESQETAIRAIIQDVK</sequence>
<dbReference type="EMBL" id="AP018248">
    <property type="protein sequence ID" value="BAY97283.1"/>
    <property type="molecule type" value="Genomic_DNA"/>
</dbReference>
<name>A0A1Z4MV33_9CYAN</name>
<organism evidence="2 3">
    <name type="scientific">Tolypothrix tenuis PCC 7101</name>
    <dbReference type="NCBI Taxonomy" id="231146"/>
    <lineage>
        <taxon>Bacteria</taxon>
        <taxon>Bacillati</taxon>
        <taxon>Cyanobacteriota</taxon>
        <taxon>Cyanophyceae</taxon>
        <taxon>Nostocales</taxon>
        <taxon>Tolypothrichaceae</taxon>
        <taxon>Tolypothrix</taxon>
    </lineage>
</organism>
<proteinExistence type="predicted"/>
<dbReference type="AlphaFoldDB" id="A0A1Z4MV33"/>
<dbReference type="KEGG" id="ttq:NIES37_12210"/>
<evidence type="ECO:0000313" key="2">
    <source>
        <dbReference type="EMBL" id="BAY97283.1"/>
    </source>
</evidence>
<feature type="domain" description="Aminoglycoside phosphotransferase" evidence="1">
    <location>
        <begin position="31"/>
        <end position="274"/>
    </location>
</feature>
<dbReference type="PANTHER" id="PTHR21064">
    <property type="entry name" value="AMINOGLYCOSIDE PHOSPHOTRANSFERASE DOMAIN-CONTAINING PROTEIN-RELATED"/>
    <property type="match status" value="1"/>
</dbReference>
<dbReference type="RefSeq" id="WP_096574362.1">
    <property type="nucleotide sequence ID" value="NZ_CAWNJS010000001.1"/>
</dbReference>
<gene>
    <name evidence="2" type="ORF">NIES37_12210</name>
</gene>
<dbReference type="Proteomes" id="UP000218785">
    <property type="component" value="Chromosome"/>
</dbReference>
<dbReference type="PANTHER" id="PTHR21064:SF5">
    <property type="entry name" value="SLR1880 PROTEIN"/>
    <property type="match status" value="1"/>
</dbReference>
<dbReference type="InterPro" id="IPR050249">
    <property type="entry name" value="Pseudomonas-type_ThrB"/>
</dbReference>
<dbReference type="InterPro" id="IPR002575">
    <property type="entry name" value="Aminoglycoside_PTrfase"/>
</dbReference>
<dbReference type="Pfam" id="PF01636">
    <property type="entry name" value="APH"/>
    <property type="match status" value="1"/>
</dbReference>
<evidence type="ECO:0000259" key="1">
    <source>
        <dbReference type="Pfam" id="PF01636"/>
    </source>
</evidence>
<evidence type="ECO:0000313" key="3">
    <source>
        <dbReference type="Proteomes" id="UP000218785"/>
    </source>
</evidence>
<dbReference type="GO" id="GO:0016740">
    <property type="term" value="F:transferase activity"/>
    <property type="evidence" value="ECO:0007669"/>
    <property type="project" value="UniProtKB-KW"/>
</dbReference>
<accession>A0A1Z4MV33</accession>
<dbReference type="SUPFAM" id="SSF56112">
    <property type="entry name" value="Protein kinase-like (PK-like)"/>
    <property type="match status" value="1"/>
</dbReference>
<reference evidence="2 3" key="1">
    <citation type="submission" date="2017-06" db="EMBL/GenBank/DDBJ databases">
        <title>Genome sequencing of cyanobaciteial culture collection at National Institute for Environmental Studies (NIES).</title>
        <authorList>
            <person name="Hirose Y."/>
            <person name="Shimura Y."/>
            <person name="Fujisawa T."/>
            <person name="Nakamura Y."/>
            <person name="Kawachi M."/>
        </authorList>
    </citation>
    <scope>NUCLEOTIDE SEQUENCE [LARGE SCALE GENOMIC DNA]</scope>
    <source>
        <strain evidence="2 3">NIES-37</strain>
    </source>
</reference>
<dbReference type="Gene3D" id="3.90.1200.10">
    <property type="match status" value="1"/>
</dbReference>
<keyword evidence="3" id="KW-1185">Reference proteome</keyword>
<dbReference type="InterPro" id="IPR011009">
    <property type="entry name" value="Kinase-like_dom_sf"/>
</dbReference>